<gene>
    <name evidence="8" type="primary">SpoU</name>
    <name evidence="8" type="ORF">Esi_0041_0047</name>
</gene>
<reference evidence="8 9" key="1">
    <citation type="journal article" date="2010" name="Nature">
        <title>The Ectocarpus genome and the independent evolution of multicellularity in brown algae.</title>
        <authorList>
            <person name="Cock J.M."/>
            <person name="Sterck L."/>
            <person name="Rouze P."/>
            <person name="Scornet D."/>
            <person name="Allen A.E."/>
            <person name="Amoutzias G."/>
            <person name="Anthouard V."/>
            <person name="Artiguenave F."/>
            <person name="Aury J.M."/>
            <person name="Badger J.H."/>
            <person name="Beszteri B."/>
            <person name="Billiau K."/>
            <person name="Bonnet E."/>
            <person name="Bothwell J.H."/>
            <person name="Bowler C."/>
            <person name="Boyen C."/>
            <person name="Brownlee C."/>
            <person name="Carrano C.J."/>
            <person name="Charrier B."/>
            <person name="Cho G.Y."/>
            <person name="Coelho S.M."/>
            <person name="Collen J."/>
            <person name="Corre E."/>
            <person name="Da Silva C."/>
            <person name="Delage L."/>
            <person name="Delaroque N."/>
            <person name="Dittami S.M."/>
            <person name="Doulbeau S."/>
            <person name="Elias M."/>
            <person name="Farnham G."/>
            <person name="Gachon C.M."/>
            <person name="Gschloessl B."/>
            <person name="Heesch S."/>
            <person name="Jabbari K."/>
            <person name="Jubin C."/>
            <person name="Kawai H."/>
            <person name="Kimura K."/>
            <person name="Kloareg B."/>
            <person name="Kupper F.C."/>
            <person name="Lang D."/>
            <person name="Le Bail A."/>
            <person name="Leblanc C."/>
            <person name="Lerouge P."/>
            <person name="Lohr M."/>
            <person name="Lopez P.J."/>
            <person name="Martens C."/>
            <person name="Maumus F."/>
            <person name="Michel G."/>
            <person name="Miranda-Saavedra D."/>
            <person name="Morales J."/>
            <person name="Moreau H."/>
            <person name="Motomura T."/>
            <person name="Nagasato C."/>
            <person name="Napoli C.A."/>
            <person name="Nelson D.R."/>
            <person name="Nyvall-Collen P."/>
            <person name="Peters A.F."/>
            <person name="Pommier C."/>
            <person name="Potin P."/>
            <person name="Poulain J."/>
            <person name="Quesneville H."/>
            <person name="Read B."/>
            <person name="Rensing S.A."/>
            <person name="Ritter A."/>
            <person name="Rousvoal S."/>
            <person name="Samanta M."/>
            <person name="Samson G."/>
            <person name="Schroeder D.C."/>
            <person name="Segurens B."/>
            <person name="Strittmatter M."/>
            <person name="Tonon T."/>
            <person name="Tregear J.W."/>
            <person name="Valentin K."/>
            <person name="von Dassow P."/>
            <person name="Yamagishi T."/>
            <person name="Van de Peer Y."/>
            <person name="Wincker P."/>
        </authorList>
    </citation>
    <scope>NUCLEOTIDE SEQUENCE [LARGE SCALE GENOMIC DNA]</scope>
    <source>
        <strain evidence="9">Ec32 / CCAP1310/4</strain>
    </source>
</reference>
<dbReference type="InterPro" id="IPR029026">
    <property type="entry name" value="tRNA_m1G_MTases_N"/>
</dbReference>
<organism evidence="8 9">
    <name type="scientific">Ectocarpus siliculosus</name>
    <name type="common">Brown alga</name>
    <name type="synonym">Conferva siliculosa</name>
    <dbReference type="NCBI Taxonomy" id="2880"/>
    <lineage>
        <taxon>Eukaryota</taxon>
        <taxon>Sar</taxon>
        <taxon>Stramenopiles</taxon>
        <taxon>Ochrophyta</taxon>
        <taxon>PX clade</taxon>
        <taxon>Phaeophyceae</taxon>
        <taxon>Ectocarpales</taxon>
        <taxon>Ectocarpaceae</taxon>
        <taxon>Ectocarpus</taxon>
    </lineage>
</organism>
<dbReference type="InterPro" id="IPR029028">
    <property type="entry name" value="Alpha/beta_knot_MTases"/>
</dbReference>
<dbReference type="InterPro" id="IPR016914">
    <property type="entry name" value="TrmL"/>
</dbReference>
<evidence type="ECO:0000256" key="1">
    <source>
        <dbReference type="ARBA" id="ARBA00022490"/>
    </source>
</evidence>
<dbReference type="GO" id="GO:0008173">
    <property type="term" value="F:RNA methyltransferase activity"/>
    <property type="evidence" value="ECO:0007669"/>
    <property type="project" value="InterPro"/>
</dbReference>
<dbReference type="PANTHER" id="PTHR42971:SF1">
    <property type="entry name" value="TRNA (CYTIDINE(34)-2'-O)-METHYLTRANSFERASE"/>
    <property type="match status" value="1"/>
</dbReference>
<keyword evidence="3" id="KW-0808">Transferase</keyword>
<dbReference type="Gene3D" id="3.40.1280.10">
    <property type="match status" value="1"/>
</dbReference>
<evidence type="ECO:0000313" key="9">
    <source>
        <dbReference type="Proteomes" id="UP000002630"/>
    </source>
</evidence>
<dbReference type="Pfam" id="PF00588">
    <property type="entry name" value="SpoU_methylase"/>
    <property type="match status" value="1"/>
</dbReference>
<keyword evidence="5" id="KW-0819">tRNA processing</keyword>
<keyword evidence="9" id="KW-1185">Reference proteome</keyword>
<keyword evidence="1" id="KW-0963">Cytoplasm</keyword>
<evidence type="ECO:0000256" key="5">
    <source>
        <dbReference type="ARBA" id="ARBA00022694"/>
    </source>
</evidence>
<dbReference type="eggNOG" id="ENOG502QQ5S">
    <property type="taxonomic scope" value="Eukaryota"/>
</dbReference>
<dbReference type="SUPFAM" id="SSF75217">
    <property type="entry name" value="alpha/beta knot"/>
    <property type="match status" value="1"/>
</dbReference>
<keyword evidence="4" id="KW-0949">S-adenosyl-L-methionine</keyword>
<dbReference type="Proteomes" id="UP000002630">
    <property type="component" value="Linkage Group LG15"/>
</dbReference>
<dbReference type="InParanoid" id="D8LMT2"/>
<evidence type="ECO:0000256" key="3">
    <source>
        <dbReference type="ARBA" id="ARBA00022679"/>
    </source>
</evidence>
<dbReference type="OrthoDB" id="5580682at2759"/>
<proteinExistence type="inferred from homology"/>
<dbReference type="InterPro" id="IPR001537">
    <property type="entry name" value="SpoU_MeTrfase"/>
</dbReference>
<dbReference type="GO" id="GO:0002130">
    <property type="term" value="P:wobble position ribose methylation"/>
    <property type="evidence" value="ECO:0007669"/>
    <property type="project" value="TreeGrafter"/>
</dbReference>
<evidence type="ECO:0000256" key="6">
    <source>
        <dbReference type="SAM" id="MobiDB-lite"/>
    </source>
</evidence>
<protein>
    <submittedName>
        <fullName evidence="8">Hypothetical tRNA/rRNA methyltransferase</fullName>
    </submittedName>
</protein>
<dbReference type="STRING" id="2880.D8LMT2"/>
<dbReference type="HAMAP" id="MF_01885">
    <property type="entry name" value="tRNA_methyltr_TrmL"/>
    <property type="match status" value="1"/>
</dbReference>
<name>D8LMT2_ECTSI</name>
<feature type="region of interest" description="Disordered" evidence="6">
    <location>
        <begin position="200"/>
        <end position="220"/>
    </location>
</feature>
<feature type="domain" description="tRNA/rRNA methyltransferase SpoU type" evidence="7">
    <location>
        <begin position="2"/>
        <end position="68"/>
    </location>
</feature>
<evidence type="ECO:0000256" key="2">
    <source>
        <dbReference type="ARBA" id="ARBA00022603"/>
    </source>
</evidence>
<keyword evidence="2 8" id="KW-0489">Methyltransferase</keyword>
<dbReference type="EMBL" id="FN648608">
    <property type="protein sequence ID" value="CBN74733.1"/>
    <property type="molecule type" value="Genomic_DNA"/>
</dbReference>
<dbReference type="OMA" id="MAVYEVE"/>
<dbReference type="AlphaFoldDB" id="D8LMT2"/>
<evidence type="ECO:0000256" key="4">
    <source>
        <dbReference type="ARBA" id="ARBA00022691"/>
    </source>
</evidence>
<evidence type="ECO:0000259" key="7">
    <source>
        <dbReference type="Pfam" id="PF00588"/>
    </source>
</evidence>
<evidence type="ECO:0000313" key="8">
    <source>
        <dbReference type="EMBL" id="CBN74733.1"/>
    </source>
</evidence>
<dbReference type="GO" id="GO:0003723">
    <property type="term" value="F:RNA binding"/>
    <property type="evidence" value="ECO:0007669"/>
    <property type="project" value="InterPro"/>
</dbReference>
<sequence>MLHVVLFRPLIPANTGNIGRTCLGFGARLHLIKPLGFDLSEREVKRAGLDHWEHVDLAVHNTWTCFTESMLPVLGHNNSGGGGGGNIYLVSKRLKLGSTPIADVDFFAPTPKPPPIVAQPGGGAGELSSDTVGSSACSEGDVALVFGNEVDGLSGLEEGERGRALPAVYLPMRDDVIRSYNLSNAVAMAVYEVERQRREAPRIRDMGRGGEQGRPTSSTV</sequence>
<accession>D8LMT2</accession>
<dbReference type="EMBL" id="FN649740">
    <property type="protein sequence ID" value="CBN74733.1"/>
    <property type="molecule type" value="Genomic_DNA"/>
</dbReference>
<dbReference type="PANTHER" id="PTHR42971">
    <property type="entry name" value="TRNA (CYTIDINE(34)-2'-O)-METHYLTRANSFERASE"/>
    <property type="match status" value="1"/>
</dbReference>